<organism evidence="2 3">
    <name type="scientific">Reticulomyxa filosa</name>
    <dbReference type="NCBI Taxonomy" id="46433"/>
    <lineage>
        <taxon>Eukaryota</taxon>
        <taxon>Sar</taxon>
        <taxon>Rhizaria</taxon>
        <taxon>Retaria</taxon>
        <taxon>Foraminifera</taxon>
        <taxon>Monothalamids</taxon>
        <taxon>Reticulomyxidae</taxon>
        <taxon>Reticulomyxa</taxon>
    </lineage>
</organism>
<keyword evidence="1" id="KW-0472">Membrane</keyword>
<feature type="non-terminal residue" evidence="2">
    <location>
        <position position="225"/>
    </location>
</feature>
<feature type="transmembrane region" description="Helical" evidence="1">
    <location>
        <begin position="34"/>
        <end position="54"/>
    </location>
</feature>
<feature type="transmembrane region" description="Helical" evidence="1">
    <location>
        <begin position="60"/>
        <end position="82"/>
    </location>
</feature>
<sequence>MLLILLRFWYSFLNIIKVQDSQQWMKQLDTQFKLCVLNHYAFFHCIQATSYFIITFSKCLYVSMATLIFFVFAFIIMSITIFRYNDIVIYMHVCAKYRIVDKLTLLIVFSLAIVISVGIVSVLMTNEETVVLVWMLGGTVMSMCHFSYSTISTVYLNRIKLFKFFQVSPDLAKQCINTLANQRGYEALMAHCSREFLSEKLLFVTGLNFFYPPFFKKKYIYMYVY</sequence>
<evidence type="ECO:0000256" key="1">
    <source>
        <dbReference type="SAM" id="Phobius"/>
    </source>
</evidence>
<keyword evidence="1" id="KW-0812">Transmembrane</keyword>
<feature type="transmembrane region" description="Helical" evidence="1">
    <location>
        <begin position="131"/>
        <end position="156"/>
    </location>
</feature>
<evidence type="ECO:0000313" key="2">
    <source>
        <dbReference type="EMBL" id="ETO06181.1"/>
    </source>
</evidence>
<gene>
    <name evidence="2" type="ORF">RFI_31216</name>
</gene>
<protein>
    <submittedName>
        <fullName evidence="2">Uncharacterized protein</fullName>
    </submittedName>
</protein>
<dbReference type="EMBL" id="ASPP01027398">
    <property type="protein sequence ID" value="ETO06181.1"/>
    <property type="molecule type" value="Genomic_DNA"/>
</dbReference>
<keyword evidence="1" id="KW-1133">Transmembrane helix</keyword>
<feature type="transmembrane region" description="Helical" evidence="1">
    <location>
        <begin position="103"/>
        <end position="125"/>
    </location>
</feature>
<proteinExistence type="predicted"/>
<keyword evidence="3" id="KW-1185">Reference proteome</keyword>
<comment type="caution">
    <text evidence="2">The sequence shown here is derived from an EMBL/GenBank/DDBJ whole genome shotgun (WGS) entry which is preliminary data.</text>
</comment>
<reference evidence="2 3" key="1">
    <citation type="journal article" date="2013" name="Curr. Biol.">
        <title>The Genome of the Foraminiferan Reticulomyxa filosa.</title>
        <authorList>
            <person name="Glockner G."/>
            <person name="Hulsmann N."/>
            <person name="Schleicher M."/>
            <person name="Noegel A.A."/>
            <person name="Eichinger L."/>
            <person name="Gallinger C."/>
            <person name="Pawlowski J."/>
            <person name="Sierra R."/>
            <person name="Euteneuer U."/>
            <person name="Pillet L."/>
            <person name="Moustafa A."/>
            <person name="Platzer M."/>
            <person name="Groth M."/>
            <person name="Szafranski K."/>
            <person name="Schliwa M."/>
        </authorList>
    </citation>
    <scope>NUCLEOTIDE SEQUENCE [LARGE SCALE GENOMIC DNA]</scope>
</reference>
<accession>X6LXT5</accession>
<dbReference type="Proteomes" id="UP000023152">
    <property type="component" value="Unassembled WGS sequence"/>
</dbReference>
<name>X6LXT5_RETFI</name>
<evidence type="ECO:0000313" key="3">
    <source>
        <dbReference type="Proteomes" id="UP000023152"/>
    </source>
</evidence>
<dbReference type="AlphaFoldDB" id="X6LXT5"/>